<reference evidence="1" key="1">
    <citation type="submission" date="2021-06" db="EMBL/GenBank/DDBJ databases">
        <authorList>
            <person name="Kallberg Y."/>
            <person name="Tangrot J."/>
            <person name="Rosling A."/>
        </authorList>
    </citation>
    <scope>NUCLEOTIDE SEQUENCE</scope>
    <source>
        <strain evidence="1">FL130A</strain>
    </source>
</reference>
<keyword evidence="2" id="KW-1185">Reference proteome</keyword>
<dbReference type="AlphaFoldDB" id="A0A9N9IQ34"/>
<protein>
    <submittedName>
        <fullName evidence="1">3046_t:CDS:1</fullName>
    </submittedName>
</protein>
<comment type="caution">
    <text evidence="1">The sequence shown here is derived from an EMBL/GenBank/DDBJ whole genome shotgun (WGS) entry which is preliminary data.</text>
</comment>
<evidence type="ECO:0000313" key="1">
    <source>
        <dbReference type="EMBL" id="CAG8745864.1"/>
    </source>
</evidence>
<feature type="non-terminal residue" evidence="1">
    <location>
        <position position="102"/>
    </location>
</feature>
<dbReference type="Proteomes" id="UP000789508">
    <property type="component" value="Unassembled WGS sequence"/>
</dbReference>
<proteinExistence type="predicted"/>
<sequence>GMEFEAVDNNNGCIVVLDSTMEGSSIDMKRSDSELELKLSLGNWLVDKSQEVDDIGSDLLGLSFTRSLTEFSLKVESEVQQNYPSYCKPQPAICKYNRDLLS</sequence>
<gene>
    <name evidence="1" type="ORF">ALEPTO_LOCUS13126</name>
</gene>
<accession>A0A9N9IQ34</accession>
<evidence type="ECO:0000313" key="2">
    <source>
        <dbReference type="Proteomes" id="UP000789508"/>
    </source>
</evidence>
<organism evidence="1 2">
    <name type="scientific">Ambispora leptoticha</name>
    <dbReference type="NCBI Taxonomy" id="144679"/>
    <lineage>
        <taxon>Eukaryota</taxon>
        <taxon>Fungi</taxon>
        <taxon>Fungi incertae sedis</taxon>
        <taxon>Mucoromycota</taxon>
        <taxon>Glomeromycotina</taxon>
        <taxon>Glomeromycetes</taxon>
        <taxon>Archaeosporales</taxon>
        <taxon>Ambisporaceae</taxon>
        <taxon>Ambispora</taxon>
    </lineage>
</organism>
<name>A0A9N9IQ34_9GLOM</name>
<dbReference type="EMBL" id="CAJVPS010037768">
    <property type="protein sequence ID" value="CAG8745864.1"/>
    <property type="molecule type" value="Genomic_DNA"/>
</dbReference>